<dbReference type="EMBL" id="JAQMTI010000094">
    <property type="protein sequence ID" value="MDB9441121.1"/>
    <property type="molecule type" value="Genomic_DNA"/>
</dbReference>
<name>A0ABT4ZNZ4_9CYAN</name>
<accession>A0ABT4ZNZ4</accession>
<organism evidence="1 2">
    <name type="scientific">Sphaerospermopsis kisseleviana CS-549</name>
    <dbReference type="NCBI Taxonomy" id="3021783"/>
    <lineage>
        <taxon>Bacteria</taxon>
        <taxon>Bacillati</taxon>
        <taxon>Cyanobacteriota</taxon>
        <taxon>Cyanophyceae</taxon>
        <taxon>Nostocales</taxon>
        <taxon>Aphanizomenonaceae</taxon>
        <taxon>Sphaerospermopsis</taxon>
        <taxon>Sphaerospermopsis kisseleviana</taxon>
    </lineage>
</organism>
<proteinExistence type="predicted"/>
<dbReference type="NCBIfam" id="TIGR01964">
    <property type="entry name" value="chpXY"/>
    <property type="match status" value="1"/>
</dbReference>
<protein>
    <submittedName>
        <fullName evidence="1">CO2 hydration protein</fullName>
    </submittedName>
</protein>
<comment type="caution">
    <text evidence="1">The sequence shown here is derived from an EMBL/GenBank/DDBJ whole genome shotgun (WGS) entry which is preliminary data.</text>
</comment>
<evidence type="ECO:0000313" key="2">
    <source>
        <dbReference type="Proteomes" id="UP001211711"/>
    </source>
</evidence>
<dbReference type="Proteomes" id="UP001211711">
    <property type="component" value="Unassembled WGS sequence"/>
</dbReference>
<keyword evidence="2" id="KW-1185">Reference proteome</keyword>
<gene>
    <name evidence="1" type="ORF">PN497_07050</name>
</gene>
<dbReference type="RefSeq" id="WP_096571317.1">
    <property type="nucleotide sequence ID" value="NZ_JAQMTI010000094.1"/>
</dbReference>
<reference evidence="1 2" key="1">
    <citation type="submission" date="2023-01" db="EMBL/GenBank/DDBJ databases">
        <title>Genomes from the Australian National Cyanobacteria Reference Collection.</title>
        <authorList>
            <person name="Willis A."/>
            <person name="Lee E.M.F."/>
        </authorList>
    </citation>
    <scope>NUCLEOTIDE SEQUENCE [LARGE SCALE GENOMIC DNA]</scope>
    <source>
        <strain evidence="1 2">CS-549</strain>
    </source>
</reference>
<evidence type="ECO:0000313" key="1">
    <source>
        <dbReference type="EMBL" id="MDB9441121.1"/>
    </source>
</evidence>
<dbReference type="InterPro" id="IPR010220">
    <property type="entry name" value="CO2_hydration"/>
</dbReference>
<sequence>MVNTKNKPVDHPLNEFIQRLQTGQALLKDSPENVLEVVGILKSYGVVLDAYSQNLIYIAEHQFLVFFPFFKYFNGKVSLSQLLHHWWHDRINFEYAEYCMKTMMWHGGGGLDNYLDSKEFAERAEAVIAAKFKHNPLMLGINNLFPDFLIEQLRVSAYYSGLGQFWRVMADIFLSLSDLYDQGKIKSIPEVVEHIKAGLVKDALRPITYDVKIGGKVYDIIPKSVGLKFLPDTAVPYVEAVFFRGTPFLGTVSLNAQAYQVPPDQAKFQYGALYADPLPIGGAGIPPTLLMQDMRHYLPDYLHEIYKRSLRGEDDLRVQICMSFQKSMFCVTSAAILGLMPYPVDTEDQSEQTANRVYLEKWMDRFKTSRLLEVNE</sequence>
<dbReference type="Pfam" id="PF10216">
    <property type="entry name" value="ChpXY"/>
    <property type="match status" value="1"/>
</dbReference>